<comment type="caution">
    <text evidence="2">The sequence shown here is derived from an EMBL/GenBank/DDBJ whole genome shotgun (WGS) entry which is preliminary data.</text>
</comment>
<feature type="region of interest" description="Disordered" evidence="1">
    <location>
        <begin position="257"/>
        <end position="282"/>
    </location>
</feature>
<name>A0A9W4XFZ6_9PLEO</name>
<dbReference type="EMBL" id="CAOQHR010000002">
    <property type="protein sequence ID" value="CAI6318741.1"/>
    <property type="molecule type" value="Genomic_DNA"/>
</dbReference>
<dbReference type="OrthoDB" id="3801552at2759"/>
<evidence type="ECO:0000256" key="1">
    <source>
        <dbReference type="SAM" id="MobiDB-lite"/>
    </source>
</evidence>
<protein>
    <submittedName>
        <fullName evidence="2">Uncharacterized protein</fullName>
    </submittedName>
</protein>
<sequence length="334" mass="36352">MPRQQTQRAIHRAIDSGGDGGIQGRIRQRERNIARADLAQPVPLRRSARNGHSGDSAAGTPLADPVAHVGDGNGVLPQDRVTLVNHVNNAHQEGGQADPTHLNNGDRVPSGCRRRVVSNNTAASNTNLQDTVHSRDQVVRTAPSVTPGALGNIHQPRLRARVTDENQEQGGFDQRRVASVPVMPVVREPLRSRNPNFGSITTARIASAPIKMVNKAPNKVVKKASDKPVNDHGNKYRGKDPVKRAVSNPKLRTILSGKKYPRPRNNANLPIARMGVHPSPPRRTDICKNRHISLRLHTYVVRSSCTTPSFTMPSPNLRPSYVCIVVFATPGLGL</sequence>
<dbReference type="Proteomes" id="UP001152607">
    <property type="component" value="Unassembled WGS sequence"/>
</dbReference>
<accession>A0A9W4XFZ6</accession>
<feature type="region of interest" description="Disordered" evidence="1">
    <location>
        <begin position="219"/>
        <end position="242"/>
    </location>
</feature>
<reference evidence="2" key="1">
    <citation type="submission" date="2023-01" db="EMBL/GenBank/DDBJ databases">
        <authorList>
            <person name="Van Ghelder C."/>
            <person name="Rancurel C."/>
        </authorList>
    </citation>
    <scope>NUCLEOTIDE SEQUENCE</scope>
    <source>
        <strain evidence="2">CNCM I-4278</strain>
    </source>
</reference>
<organism evidence="2 3">
    <name type="scientific">Periconia digitata</name>
    <dbReference type="NCBI Taxonomy" id="1303443"/>
    <lineage>
        <taxon>Eukaryota</taxon>
        <taxon>Fungi</taxon>
        <taxon>Dikarya</taxon>
        <taxon>Ascomycota</taxon>
        <taxon>Pezizomycotina</taxon>
        <taxon>Dothideomycetes</taxon>
        <taxon>Pleosporomycetidae</taxon>
        <taxon>Pleosporales</taxon>
        <taxon>Massarineae</taxon>
        <taxon>Periconiaceae</taxon>
        <taxon>Periconia</taxon>
    </lineage>
</organism>
<evidence type="ECO:0000313" key="3">
    <source>
        <dbReference type="Proteomes" id="UP001152607"/>
    </source>
</evidence>
<evidence type="ECO:0000313" key="2">
    <source>
        <dbReference type="EMBL" id="CAI6318741.1"/>
    </source>
</evidence>
<gene>
    <name evidence="2" type="ORF">PDIGIT_LOCUS3511</name>
</gene>
<keyword evidence="3" id="KW-1185">Reference proteome</keyword>
<dbReference type="AlphaFoldDB" id="A0A9W4XFZ6"/>
<proteinExistence type="predicted"/>
<feature type="region of interest" description="Disordered" evidence="1">
    <location>
        <begin position="1"/>
        <end position="63"/>
    </location>
</feature>
<feature type="compositionally biased region" description="Basic and acidic residues" evidence="1">
    <location>
        <begin position="223"/>
        <end position="242"/>
    </location>
</feature>